<evidence type="ECO:0000313" key="2">
    <source>
        <dbReference type="EMBL" id="XBX76201.1"/>
    </source>
</evidence>
<organism evidence="2">
    <name type="scientific">Proteinivorax tanatarense</name>
    <dbReference type="NCBI Taxonomy" id="1260629"/>
    <lineage>
        <taxon>Bacteria</taxon>
        <taxon>Bacillati</taxon>
        <taxon>Bacillota</taxon>
        <taxon>Clostridia</taxon>
        <taxon>Eubacteriales</taxon>
        <taxon>Proteinivoracaceae</taxon>
        <taxon>Proteinivorax</taxon>
    </lineage>
</organism>
<reference evidence="2" key="2">
    <citation type="submission" date="2024-06" db="EMBL/GenBank/DDBJ databases">
        <authorList>
            <person name="Petrova K.O."/>
            <person name="Toshchakov S.V."/>
            <person name="Boltjanskaja Y.V."/>
            <person name="Kevbrin V."/>
        </authorList>
    </citation>
    <scope>NUCLEOTIDE SEQUENCE</scope>
    <source>
        <strain evidence="2">Z-910T</strain>
    </source>
</reference>
<dbReference type="InterPro" id="IPR058672">
    <property type="entry name" value="RE_put_halobact"/>
</dbReference>
<accession>A0AAU7VQ57</accession>
<proteinExistence type="predicted"/>
<dbReference type="AlphaFoldDB" id="A0AAU7VQ57"/>
<dbReference type="EMBL" id="CP158367">
    <property type="protein sequence ID" value="XBX76201.1"/>
    <property type="molecule type" value="Genomic_DNA"/>
</dbReference>
<gene>
    <name evidence="2" type="ORF">PRVXT_001381</name>
</gene>
<evidence type="ECO:0000256" key="1">
    <source>
        <dbReference type="SAM" id="Coils"/>
    </source>
</evidence>
<dbReference type="RefSeq" id="WP_350344935.1">
    <property type="nucleotide sequence ID" value="NZ_CP158367.1"/>
</dbReference>
<sequence>MLKPPKLGDVMYPKVYQIKGETTSKSKLYQLSNVLAKHKNEIKRLRDTKHEKSKKIELLIKPDLKKYGYLHSVTNKDLGIFKNNSLFEVDFYNPTTKTAIEIEKSNLYTKVWLALYKQLESPIIDHGIIMVPQEKHTKTKKENTFELTYKRVENNTQYLLFHLKSLTIIGY</sequence>
<dbReference type="Pfam" id="PF26497">
    <property type="entry name" value="Halo_RE"/>
    <property type="match status" value="1"/>
</dbReference>
<protein>
    <submittedName>
        <fullName evidence="2">Uncharacterized protein</fullName>
    </submittedName>
</protein>
<name>A0AAU7VQ57_9FIRM</name>
<reference evidence="2" key="1">
    <citation type="journal article" date="2013" name="Extremophiles">
        <title>Proteinivorax tanatarense gen. nov., sp. nov., an anaerobic, haloalkaliphilic, proteolytic bacterium isolated from a decaying algal bloom, and proposal of Proteinivoraceae fam. nov.</title>
        <authorList>
            <person name="Kevbrin V."/>
            <person name="Boltyanskaya Y."/>
            <person name="Zhilina T."/>
            <person name="Kolganova T."/>
            <person name="Lavrentjeva E."/>
            <person name="Kuznetsov B."/>
        </authorList>
    </citation>
    <scope>NUCLEOTIDE SEQUENCE</scope>
    <source>
        <strain evidence="2">Z-910T</strain>
    </source>
</reference>
<feature type="coiled-coil region" evidence="1">
    <location>
        <begin position="28"/>
        <end position="55"/>
    </location>
</feature>
<keyword evidence="1" id="KW-0175">Coiled coil</keyword>